<dbReference type="PROSITE" id="PS51412">
    <property type="entry name" value="MACPF_2"/>
    <property type="match status" value="1"/>
</dbReference>
<comment type="subcellular location">
    <subcellularLocation>
        <location evidence="1">Secreted</location>
    </subcellularLocation>
</comment>
<dbReference type="RefSeq" id="XP_066931927.1">
    <property type="nucleotide sequence ID" value="XM_067075826.1"/>
</dbReference>
<dbReference type="AlphaFoldDB" id="A0A7M5WRN6"/>
<dbReference type="InterPro" id="IPR020864">
    <property type="entry name" value="MACPF"/>
</dbReference>
<dbReference type="Pfam" id="PF01823">
    <property type="entry name" value="MACPF"/>
    <property type="match status" value="1"/>
</dbReference>
<keyword evidence="5" id="KW-1133">Transmembrane helix</keyword>
<keyword evidence="6" id="KW-0732">Signal</keyword>
<dbReference type="GO" id="GO:0031640">
    <property type="term" value="P:killing of cells of another organism"/>
    <property type="evidence" value="ECO:0007669"/>
    <property type="project" value="UniProtKB-KW"/>
</dbReference>
<dbReference type="GO" id="GO:0005576">
    <property type="term" value="C:extracellular region"/>
    <property type="evidence" value="ECO:0007669"/>
    <property type="project" value="UniProtKB-SubCell"/>
</dbReference>
<evidence type="ECO:0000313" key="9">
    <source>
        <dbReference type="Proteomes" id="UP000594262"/>
    </source>
</evidence>
<feature type="signal peptide" evidence="6">
    <location>
        <begin position="1"/>
        <end position="19"/>
    </location>
</feature>
<evidence type="ECO:0000256" key="2">
    <source>
        <dbReference type="ARBA" id="ARBA00022525"/>
    </source>
</evidence>
<keyword evidence="5" id="KW-0472">Membrane</keyword>
<evidence type="ECO:0000256" key="5">
    <source>
        <dbReference type="SAM" id="Phobius"/>
    </source>
</evidence>
<keyword evidence="5" id="KW-0812">Transmembrane</keyword>
<keyword evidence="2" id="KW-0964">Secreted</keyword>
<evidence type="ECO:0000256" key="4">
    <source>
        <dbReference type="ARBA" id="ARBA00023157"/>
    </source>
</evidence>
<feature type="domain" description="MACPF" evidence="7">
    <location>
        <begin position="16"/>
        <end position="358"/>
    </location>
</feature>
<dbReference type="PANTHER" id="PTHR45742">
    <property type="entry name" value="COMPLEMENT COMPONENT C6"/>
    <property type="match status" value="1"/>
</dbReference>
<reference evidence="8" key="1">
    <citation type="submission" date="2021-01" db="UniProtKB">
        <authorList>
            <consortium name="EnsemblMetazoa"/>
        </authorList>
    </citation>
    <scope>IDENTIFICATION</scope>
</reference>
<proteinExistence type="predicted"/>
<evidence type="ECO:0000256" key="6">
    <source>
        <dbReference type="SAM" id="SignalP"/>
    </source>
</evidence>
<accession>A0A7M5WRN6</accession>
<feature type="chain" id="PRO_5029827756" description="MACPF domain-containing protein" evidence="6">
    <location>
        <begin position="20"/>
        <end position="542"/>
    </location>
</feature>
<keyword evidence="3" id="KW-0204">Cytolysis</keyword>
<keyword evidence="9" id="KW-1185">Reference proteome</keyword>
<sequence>MSIWKSTVVLICILGIVSANYFENSRCSVPQYHPNGALIKESVPCSSAMEHVFTTRYLPENDIYNPTLNGIKIFKRFENHCYISTNLHLTQTKLNTYRDTQSFYHKISSDTNIDLSIAGRFTMGFTLNAKTDALTAGEKDVMGSSAEIFTYTRAVTLDENCYMNPSSGSFTDDILKDFDDLPEVIKSPWLARNWDQYDRFFRKFGTHLRTEVLLGSSYRQWNFAESSQSLTLRGLKVQACFDLLGIISLKLGVTTQACSDVTEEEYAKHSKIVTSYKLDVRGGRDATRNALQGNRLQGEERQVYIEKLLNEGRKMESPMAFKYKPIWDLFLIREKSFGRRHRIATNMKQYYTGFKDFGCTYIKIGGISARQFRYDSSGKSFECVLAAQGCHSDSGCHGHRLSYIDHPAYCYGKSCLEYTDPSFGQKAKGVSARRQQMGKHDKGVNRGCFFIPNNYPYFEKCLNNNKETVIWNFGGKKTITPKPTPLPVSSAPTTPPPFNYNWLWLLLLLPVVGCCCCCCYLITIGQKNTKIIYNVHYNYEEM</sequence>
<dbReference type="EnsemblMetazoa" id="CLYHEMT006780.1">
    <property type="protein sequence ID" value="CLYHEMP006780.1"/>
    <property type="gene ID" value="CLYHEMG006780"/>
</dbReference>
<name>A0A7M5WRN6_9CNID</name>
<dbReference type="GeneID" id="136819595"/>
<evidence type="ECO:0000259" key="7">
    <source>
        <dbReference type="PROSITE" id="PS51412"/>
    </source>
</evidence>
<dbReference type="OrthoDB" id="5948204at2759"/>
<evidence type="ECO:0000313" key="8">
    <source>
        <dbReference type="EnsemblMetazoa" id="CLYHEMP006780.1"/>
    </source>
</evidence>
<evidence type="ECO:0000256" key="3">
    <source>
        <dbReference type="ARBA" id="ARBA00022852"/>
    </source>
</evidence>
<protein>
    <recommendedName>
        <fullName evidence="7">MACPF domain-containing protein</fullName>
    </recommendedName>
</protein>
<dbReference type="PANTHER" id="PTHR45742:SF8">
    <property type="entry name" value="FLOCCULATION PROTEIN FLO11"/>
    <property type="match status" value="1"/>
</dbReference>
<organism evidence="8 9">
    <name type="scientific">Clytia hemisphaerica</name>
    <dbReference type="NCBI Taxonomy" id="252671"/>
    <lineage>
        <taxon>Eukaryota</taxon>
        <taxon>Metazoa</taxon>
        <taxon>Cnidaria</taxon>
        <taxon>Hydrozoa</taxon>
        <taxon>Hydroidolina</taxon>
        <taxon>Leptothecata</taxon>
        <taxon>Obeliida</taxon>
        <taxon>Clytiidae</taxon>
        <taxon>Clytia</taxon>
    </lineage>
</organism>
<feature type="transmembrane region" description="Helical" evidence="5">
    <location>
        <begin position="502"/>
        <end position="523"/>
    </location>
</feature>
<dbReference type="Proteomes" id="UP000594262">
    <property type="component" value="Unplaced"/>
</dbReference>
<keyword evidence="4" id="KW-1015">Disulfide bond</keyword>
<evidence type="ECO:0000256" key="1">
    <source>
        <dbReference type="ARBA" id="ARBA00004613"/>
    </source>
</evidence>